<dbReference type="GO" id="GO:0016139">
    <property type="term" value="P:glycoside catabolic process"/>
    <property type="evidence" value="ECO:0007669"/>
    <property type="project" value="TreeGrafter"/>
</dbReference>
<accession>A0A1Q6D691</accession>
<dbReference type="Proteomes" id="UP000258379">
    <property type="component" value="Unassembled WGS sequence"/>
</dbReference>
<dbReference type="EMBL" id="JASOME010000002">
    <property type="protein sequence ID" value="MDK7063543.1"/>
    <property type="molecule type" value="Genomic_DNA"/>
</dbReference>
<dbReference type="Pfam" id="PF01120">
    <property type="entry name" value="Alpha_L_fucos"/>
    <property type="match status" value="1"/>
</dbReference>
<reference evidence="8 9" key="1">
    <citation type="submission" date="2017-07" db="EMBL/GenBank/DDBJ databases">
        <title>A comparative genomics approach to explaining the enigmatic role of Gardnerella vaginalis in the vaginal microbiome.</title>
        <authorList>
            <person name="Vancuren S.J."/>
            <person name="Hill J.E."/>
        </authorList>
    </citation>
    <scope>NUCLEOTIDE SEQUENCE [LARGE SCALE GENOMIC DNA]</scope>
    <source>
        <strain evidence="8 9">WP023</strain>
    </source>
</reference>
<feature type="domain" description="Glycoside hydrolase family 29 N-terminal" evidence="6">
    <location>
        <begin position="47"/>
        <end position="337"/>
    </location>
</feature>
<evidence type="ECO:0000256" key="4">
    <source>
        <dbReference type="ARBA" id="ARBA00022801"/>
    </source>
</evidence>
<evidence type="ECO:0000256" key="2">
    <source>
        <dbReference type="ARBA" id="ARBA00012662"/>
    </source>
</evidence>
<dbReference type="PANTHER" id="PTHR10030">
    <property type="entry name" value="ALPHA-L-FUCOSIDASE"/>
    <property type="match status" value="1"/>
</dbReference>
<gene>
    <name evidence="8" type="ORF">CG405_00685</name>
    <name evidence="7" type="ORF">QP372_03295</name>
</gene>
<name>A0A1Q6D691_GARVA</name>
<dbReference type="InterPro" id="IPR000933">
    <property type="entry name" value="Glyco_hydro_29"/>
</dbReference>
<evidence type="ECO:0000313" key="8">
    <source>
        <dbReference type="EMBL" id="RFT30463.1"/>
    </source>
</evidence>
<evidence type="ECO:0000256" key="3">
    <source>
        <dbReference type="ARBA" id="ARBA00022729"/>
    </source>
</evidence>
<dbReference type="GO" id="GO:0005764">
    <property type="term" value="C:lysosome"/>
    <property type="evidence" value="ECO:0007669"/>
    <property type="project" value="TreeGrafter"/>
</dbReference>
<keyword evidence="5" id="KW-0326">Glycosidase</keyword>
<organism evidence="8 9">
    <name type="scientific">Gardnerella vaginalis</name>
    <dbReference type="NCBI Taxonomy" id="2702"/>
    <lineage>
        <taxon>Bacteria</taxon>
        <taxon>Bacillati</taxon>
        <taxon>Actinomycetota</taxon>
        <taxon>Actinomycetes</taxon>
        <taxon>Bifidobacteriales</taxon>
        <taxon>Bifidobacteriaceae</taxon>
        <taxon>Gardnerella</taxon>
    </lineage>
</organism>
<dbReference type="GO" id="GO:0006004">
    <property type="term" value="P:fucose metabolic process"/>
    <property type="evidence" value="ECO:0007669"/>
    <property type="project" value="TreeGrafter"/>
</dbReference>
<dbReference type="SUPFAM" id="SSF51445">
    <property type="entry name" value="(Trans)glycosidases"/>
    <property type="match status" value="1"/>
</dbReference>
<evidence type="ECO:0000313" key="9">
    <source>
        <dbReference type="Proteomes" id="UP000258379"/>
    </source>
</evidence>
<evidence type="ECO:0000256" key="5">
    <source>
        <dbReference type="ARBA" id="ARBA00023295"/>
    </source>
</evidence>
<sequence length="475" mass="53957">MNEDYLANVRPTARQISWQRMEMYGFIHFGMNTMTDREWGLGHEDPKIFNPDNLDVDQWLDALQSAGMTGVILTCKHHDGFCLWPSKYTKHTIASSPYKNGKGDIVREVSESAYRHNMKFGVYLSPWDRTESSYGTGKVYNDFYINQLVELLTHYGPIFSVWLDGACGEGENGKTQTYDWQRIYNTVRALQPDAVISVCGPDVRWCGNEAGHTRSNEWSVLPTELRSAELTSSKSQQSDDGKFSRKFASTDEDLGSRKALAHYEGDFAWYPAEVDTSIRKGWFHHDNEDNNVRSSDELFDIWCKSVGGNSTLLLNVPPTRHGLLADSDVKILKELGDKIRKFHGRELRDHEALSIQVLSPNTYEGNPKYLVDRKQGTALSSSKPIDFRMVFTEPTYIDGLVIEEDISKGQHVETAEIHVVDECGVNHHVSDVHAIGYRKILRFDAIRAVSLTVRITSIRQYVALQSCYPLVAQDE</sequence>
<dbReference type="EMBL" id="NNRU01000001">
    <property type="protein sequence ID" value="RFT30463.1"/>
    <property type="molecule type" value="Genomic_DNA"/>
</dbReference>
<dbReference type="RefSeq" id="WP_075038468.1">
    <property type="nucleotide sequence ID" value="NZ_CP033836.1"/>
</dbReference>
<dbReference type="AlphaFoldDB" id="A0A1Q6D691"/>
<proteinExistence type="inferred from homology"/>
<keyword evidence="4" id="KW-0378">Hydrolase</keyword>
<reference evidence="7" key="2">
    <citation type="submission" date="2023-05" db="EMBL/GenBank/DDBJ databases">
        <title>Cataloging the Phylogenetic Diversity of Human Bladder Bacteria.</title>
        <authorList>
            <person name="Du J."/>
        </authorList>
    </citation>
    <scope>NUCLEOTIDE SEQUENCE</scope>
    <source>
        <strain evidence="7">UMB6789</strain>
    </source>
</reference>
<comment type="caution">
    <text evidence="8">The sequence shown here is derived from an EMBL/GenBank/DDBJ whole genome shotgun (WGS) entry which is preliminary data.</text>
</comment>
<dbReference type="PANTHER" id="PTHR10030:SF37">
    <property type="entry name" value="ALPHA-L-FUCOSIDASE-RELATED"/>
    <property type="match status" value="1"/>
</dbReference>
<keyword evidence="3" id="KW-0732">Signal</keyword>
<comment type="similarity">
    <text evidence="1">Belongs to the glycosyl hydrolase 29 family.</text>
</comment>
<dbReference type="SMART" id="SM00812">
    <property type="entry name" value="Alpha_L_fucos"/>
    <property type="match status" value="1"/>
</dbReference>
<protein>
    <recommendedName>
        <fullName evidence="2">alpha-L-fucosidase</fullName>
        <ecNumber evidence="2">3.2.1.51</ecNumber>
    </recommendedName>
</protein>
<dbReference type="GO" id="GO:0004560">
    <property type="term" value="F:alpha-L-fucosidase activity"/>
    <property type="evidence" value="ECO:0007669"/>
    <property type="project" value="InterPro"/>
</dbReference>
<evidence type="ECO:0000259" key="6">
    <source>
        <dbReference type="Pfam" id="PF01120"/>
    </source>
</evidence>
<dbReference type="Gene3D" id="2.60.120.260">
    <property type="entry name" value="Galactose-binding domain-like"/>
    <property type="match status" value="1"/>
</dbReference>
<evidence type="ECO:0000256" key="1">
    <source>
        <dbReference type="ARBA" id="ARBA00007951"/>
    </source>
</evidence>
<dbReference type="InterPro" id="IPR057739">
    <property type="entry name" value="Glyco_hydro_29_N"/>
</dbReference>
<dbReference type="Gene3D" id="3.20.20.80">
    <property type="entry name" value="Glycosidases"/>
    <property type="match status" value="1"/>
</dbReference>
<dbReference type="InterPro" id="IPR017853">
    <property type="entry name" value="GH"/>
</dbReference>
<dbReference type="EC" id="3.2.1.51" evidence="2"/>
<evidence type="ECO:0000313" key="7">
    <source>
        <dbReference type="EMBL" id="MDK7063543.1"/>
    </source>
</evidence>
<dbReference type="Proteomes" id="UP001237784">
    <property type="component" value="Unassembled WGS sequence"/>
</dbReference>